<feature type="domain" description="Ketosynthase family 3 (KS3)" evidence="4">
    <location>
        <begin position="2"/>
        <end position="409"/>
    </location>
</feature>
<dbReference type="GO" id="GO:0005829">
    <property type="term" value="C:cytosol"/>
    <property type="evidence" value="ECO:0007669"/>
    <property type="project" value="TreeGrafter"/>
</dbReference>
<evidence type="ECO:0000259" key="4">
    <source>
        <dbReference type="PROSITE" id="PS52004"/>
    </source>
</evidence>
<dbReference type="EMBL" id="QLNI01000029">
    <property type="protein sequence ID" value="RAM01259.1"/>
    <property type="molecule type" value="Genomic_DNA"/>
</dbReference>
<dbReference type="Proteomes" id="UP000293902">
    <property type="component" value="Chromosome"/>
</dbReference>
<comment type="similarity">
    <text evidence="1 3">Belongs to the thiolase-like superfamily. Beta-ketoacyl-ACP synthases family.</text>
</comment>
<dbReference type="InterPro" id="IPR014031">
    <property type="entry name" value="Ketoacyl_synth_C"/>
</dbReference>
<dbReference type="SMART" id="SM00825">
    <property type="entry name" value="PKS_KS"/>
    <property type="match status" value="1"/>
</dbReference>
<dbReference type="InterPro" id="IPR014030">
    <property type="entry name" value="Ketoacyl_synth_N"/>
</dbReference>
<dbReference type="GO" id="GO:0006633">
    <property type="term" value="P:fatty acid biosynthetic process"/>
    <property type="evidence" value="ECO:0007669"/>
    <property type="project" value="InterPro"/>
</dbReference>
<keyword evidence="8" id="KW-1185">Reference proteome</keyword>
<dbReference type="Pfam" id="PF00109">
    <property type="entry name" value="ketoacyl-synt"/>
    <property type="match status" value="1"/>
</dbReference>
<dbReference type="CDD" id="cd00834">
    <property type="entry name" value="KAS_I_II"/>
    <property type="match status" value="1"/>
</dbReference>
<proteinExistence type="inferred from homology"/>
<name>A0A328FA55_9BACT</name>
<evidence type="ECO:0000313" key="6">
    <source>
        <dbReference type="EMBL" id="RAM01259.1"/>
    </source>
</evidence>
<sequence>MNRRVVITGYGVISPIGDTDDEIIRHLTQGISGVKELEDDGFLSGFIRSGVYGRIDYPKTYPFERNHRKTMGPVAFVACESARRAIEQSGLDKEFLTSGRVGVAFGSIHGSPLVQREIMRAYFKGGKDGGPGINAADFLKSMAHTTAVNITKMFGICGRVISPCTACTTSSQSIGFGYETIRFGMQDAMVCGGADEYDTSTVAVFDNLRACSVRFNDTPHLTPRPFDSRRDGLVVGEGAGALVLESLEHAKHRGANILGEVVGFASNNNGGDMILPNLAGITQTLSLALADAGIASQDVDFISAHATATRQGDTIEAKAIYDVYGDKPRVTALKSYMGHTIAACGAIETIITLMMMKHGFIPATLNLDTVDESCAMINHTRQLLDEKINTASVQNFAFGGVNTALVLKKFN</sequence>
<reference evidence="5 8" key="2">
    <citation type="submission" date="2019-02" db="EMBL/GenBank/DDBJ databases">
        <title>Complete genome sequence of Desulfobacter hydrogenophilus AcRS1.</title>
        <authorList>
            <person name="Marietou A."/>
            <person name="Lund M.B."/>
            <person name="Marshall I.P.G."/>
            <person name="Schreiber L."/>
            <person name="Jorgensen B."/>
        </authorList>
    </citation>
    <scope>NUCLEOTIDE SEQUENCE [LARGE SCALE GENOMIC DNA]</scope>
    <source>
        <strain evidence="5 8">AcRS1</strain>
    </source>
</reference>
<dbReference type="InterPro" id="IPR018201">
    <property type="entry name" value="Ketoacyl_synth_AS"/>
</dbReference>
<evidence type="ECO:0000313" key="5">
    <source>
        <dbReference type="EMBL" id="QBH13341.1"/>
    </source>
</evidence>
<dbReference type="PROSITE" id="PS00606">
    <property type="entry name" value="KS3_1"/>
    <property type="match status" value="1"/>
</dbReference>
<keyword evidence="2 3" id="KW-0808">Transferase</keyword>
<dbReference type="PANTHER" id="PTHR11712">
    <property type="entry name" value="POLYKETIDE SYNTHASE-RELATED"/>
    <property type="match status" value="1"/>
</dbReference>
<evidence type="ECO:0000313" key="8">
    <source>
        <dbReference type="Proteomes" id="UP000293902"/>
    </source>
</evidence>
<dbReference type="InterPro" id="IPR020841">
    <property type="entry name" value="PKS_Beta-ketoAc_synthase_dom"/>
</dbReference>
<evidence type="ECO:0000256" key="2">
    <source>
        <dbReference type="ARBA" id="ARBA00022679"/>
    </source>
</evidence>
<dbReference type="Pfam" id="PF02801">
    <property type="entry name" value="Ketoacyl-synt_C"/>
    <property type="match status" value="1"/>
</dbReference>
<organism evidence="6 7">
    <name type="scientific">Desulfobacter hydrogenophilus</name>
    <dbReference type="NCBI Taxonomy" id="2291"/>
    <lineage>
        <taxon>Bacteria</taxon>
        <taxon>Pseudomonadati</taxon>
        <taxon>Thermodesulfobacteriota</taxon>
        <taxon>Desulfobacteria</taxon>
        <taxon>Desulfobacterales</taxon>
        <taxon>Desulfobacteraceae</taxon>
        <taxon>Desulfobacter</taxon>
    </lineage>
</organism>
<dbReference type="OrthoDB" id="9816204at2"/>
<dbReference type="InterPro" id="IPR016039">
    <property type="entry name" value="Thiolase-like"/>
</dbReference>
<dbReference type="Gene3D" id="3.40.47.10">
    <property type="match status" value="1"/>
</dbReference>
<dbReference type="PANTHER" id="PTHR11712:SF325">
    <property type="entry name" value="3-OXOACYL-(ACYL-CARRIER-PROTEIN) SYNTHASE II FABF"/>
    <property type="match status" value="1"/>
</dbReference>
<evidence type="ECO:0000256" key="3">
    <source>
        <dbReference type="RuleBase" id="RU003694"/>
    </source>
</evidence>
<evidence type="ECO:0000313" key="7">
    <source>
        <dbReference type="Proteomes" id="UP000248798"/>
    </source>
</evidence>
<reference evidence="6 7" key="1">
    <citation type="submission" date="2018-06" db="EMBL/GenBank/DDBJ databases">
        <title>Complete Genome Sequence of Desulfobacter hydrogenophilus (DSM3380).</title>
        <authorList>
            <person name="Marietou A."/>
            <person name="Schreiber L."/>
            <person name="Marshall I."/>
            <person name="Jorgensen B."/>
        </authorList>
    </citation>
    <scope>NUCLEOTIDE SEQUENCE [LARGE SCALE GENOMIC DNA]</scope>
    <source>
        <strain evidence="6 7">DSM 3380</strain>
    </source>
</reference>
<evidence type="ECO:0000256" key="1">
    <source>
        <dbReference type="ARBA" id="ARBA00008467"/>
    </source>
</evidence>
<dbReference type="GO" id="GO:0004315">
    <property type="term" value="F:3-oxoacyl-[acyl-carrier-protein] synthase activity"/>
    <property type="evidence" value="ECO:0007669"/>
    <property type="project" value="InterPro"/>
</dbReference>
<accession>A0A328FA55</accession>
<gene>
    <name evidence="6" type="ORF">DO021_14370</name>
    <name evidence="5" type="ORF">EYB58_10650</name>
</gene>
<dbReference type="Proteomes" id="UP000248798">
    <property type="component" value="Unassembled WGS sequence"/>
</dbReference>
<dbReference type="AlphaFoldDB" id="A0A328FA55"/>
<dbReference type="RefSeq" id="WP_111957877.1">
    <property type="nucleotide sequence ID" value="NZ_CP036313.1"/>
</dbReference>
<protein>
    <submittedName>
        <fullName evidence="6">3-oxoacyl-ACP synthase</fullName>
    </submittedName>
    <submittedName>
        <fullName evidence="5">Beta-ketoacyl-[acyl-carrier-protein] synthase family protein</fullName>
    </submittedName>
</protein>
<dbReference type="EMBL" id="CP036313">
    <property type="protein sequence ID" value="QBH13341.1"/>
    <property type="molecule type" value="Genomic_DNA"/>
</dbReference>
<dbReference type="InterPro" id="IPR000794">
    <property type="entry name" value="Beta-ketoacyl_synthase"/>
</dbReference>
<dbReference type="PROSITE" id="PS52004">
    <property type="entry name" value="KS3_2"/>
    <property type="match status" value="1"/>
</dbReference>
<dbReference type="SUPFAM" id="SSF53901">
    <property type="entry name" value="Thiolase-like"/>
    <property type="match status" value="2"/>
</dbReference>